<sequence length="319" mass="35457">MTTNPVLEPAAIESAGKSRGGRWKHRYNFQRHANRTGWLFAAPGLSILLAFVFFPAGYAFWISLTDSSGLNKPSFVGLDNYVQAFTDADSQNAIVNTVVYAIGYTPLVIGVALFLAIFLNRKDLFLRGAQRTTIFMPFIISMAVAALAWSFIINPNTGLMPYWFSKIGINLPDLLNDETWAMPTVIFVAVWKNFGYFMVIFIAGLQGIPPDQYEAAALDGASKWQQFKAVTLPGLRPTMTYVIIIAINTAFQTFDQIYIMTGGGPLRSTETIVYRVYTEGFTNFRQGYASALSFVLMAITLTIGLIQLSISRKQERDLA</sequence>
<organism evidence="9 10">
    <name type="scientific">Demequina mangrovi</name>
    <dbReference type="NCBI Taxonomy" id="1043493"/>
    <lineage>
        <taxon>Bacteria</taxon>
        <taxon>Bacillati</taxon>
        <taxon>Actinomycetota</taxon>
        <taxon>Actinomycetes</taxon>
        <taxon>Micrococcales</taxon>
        <taxon>Demequinaceae</taxon>
        <taxon>Demequina</taxon>
    </lineage>
</organism>
<name>A0A1H6W1R4_9MICO</name>
<keyword evidence="4 7" id="KW-0812">Transmembrane</keyword>
<dbReference type="Gene3D" id="1.10.3720.10">
    <property type="entry name" value="MetI-like"/>
    <property type="match status" value="1"/>
</dbReference>
<dbReference type="Pfam" id="PF00528">
    <property type="entry name" value="BPD_transp_1"/>
    <property type="match status" value="1"/>
</dbReference>
<feature type="transmembrane region" description="Helical" evidence="7">
    <location>
        <begin position="98"/>
        <end position="120"/>
    </location>
</feature>
<dbReference type="GO" id="GO:0005886">
    <property type="term" value="C:plasma membrane"/>
    <property type="evidence" value="ECO:0007669"/>
    <property type="project" value="UniProtKB-SubCell"/>
</dbReference>
<evidence type="ECO:0000256" key="2">
    <source>
        <dbReference type="ARBA" id="ARBA00022448"/>
    </source>
</evidence>
<evidence type="ECO:0000256" key="4">
    <source>
        <dbReference type="ARBA" id="ARBA00022692"/>
    </source>
</evidence>
<dbReference type="PANTHER" id="PTHR30193">
    <property type="entry name" value="ABC TRANSPORTER PERMEASE PROTEIN"/>
    <property type="match status" value="1"/>
</dbReference>
<protein>
    <submittedName>
        <fullName evidence="9">Carbohydrate ABC transporter membrane protein 1, CUT1 family</fullName>
    </submittedName>
</protein>
<keyword evidence="6 7" id="KW-0472">Membrane</keyword>
<evidence type="ECO:0000256" key="6">
    <source>
        <dbReference type="ARBA" id="ARBA00023136"/>
    </source>
</evidence>
<comment type="subcellular location">
    <subcellularLocation>
        <location evidence="1 7">Cell membrane</location>
        <topology evidence="1 7">Multi-pass membrane protein</topology>
    </subcellularLocation>
</comment>
<gene>
    <name evidence="9" type="ORF">SAMN05421637_0803</name>
</gene>
<proteinExistence type="inferred from homology"/>
<dbReference type="Proteomes" id="UP000183315">
    <property type="component" value="Unassembled WGS sequence"/>
</dbReference>
<evidence type="ECO:0000256" key="1">
    <source>
        <dbReference type="ARBA" id="ARBA00004651"/>
    </source>
</evidence>
<dbReference type="SUPFAM" id="SSF161098">
    <property type="entry name" value="MetI-like"/>
    <property type="match status" value="1"/>
</dbReference>
<dbReference type="InterPro" id="IPR051393">
    <property type="entry name" value="ABC_transporter_permease"/>
</dbReference>
<comment type="similarity">
    <text evidence="7">Belongs to the binding-protein-dependent transport system permease family.</text>
</comment>
<dbReference type="GO" id="GO:0055085">
    <property type="term" value="P:transmembrane transport"/>
    <property type="evidence" value="ECO:0007669"/>
    <property type="project" value="InterPro"/>
</dbReference>
<feature type="transmembrane region" description="Helical" evidence="7">
    <location>
        <begin position="132"/>
        <end position="153"/>
    </location>
</feature>
<dbReference type="EMBL" id="FNZI01000002">
    <property type="protein sequence ID" value="SEJ10878.1"/>
    <property type="molecule type" value="Genomic_DNA"/>
</dbReference>
<evidence type="ECO:0000259" key="8">
    <source>
        <dbReference type="PROSITE" id="PS50928"/>
    </source>
</evidence>
<feature type="transmembrane region" description="Helical" evidence="7">
    <location>
        <begin position="238"/>
        <end position="259"/>
    </location>
</feature>
<dbReference type="InterPro" id="IPR000515">
    <property type="entry name" value="MetI-like"/>
</dbReference>
<dbReference type="RefSeq" id="WP_052405586.1">
    <property type="nucleotide sequence ID" value="NZ_BBLU01000003.1"/>
</dbReference>
<dbReference type="eggNOG" id="COG1175">
    <property type="taxonomic scope" value="Bacteria"/>
</dbReference>
<dbReference type="PANTHER" id="PTHR30193:SF37">
    <property type="entry name" value="INNER MEMBRANE ABC TRANSPORTER PERMEASE PROTEIN YCJO"/>
    <property type="match status" value="1"/>
</dbReference>
<dbReference type="OrthoDB" id="5174895at2"/>
<accession>A0A1H6W1R4</accession>
<dbReference type="PROSITE" id="PS50928">
    <property type="entry name" value="ABC_TM1"/>
    <property type="match status" value="1"/>
</dbReference>
<feature type="domain" description="ABC transmembrane type-1" evidence="8">
    <location>
        <begin position="94"/>
        <end position="307"/>
    </location>
</feature>
<evidence type="ECO:0000256" key="5">
    <source>
        <dbReference type="ARBA" id="ARBA00022989"/>
    </source>
</evidence>
<feature type="transmembrane region" description="Helical" evidence="7">
    <location>
        <begin position="38"/>
        <end position="61"/>
    </location>
</feature>
<keyword evidence="5 7" id="KW-1133">Transmembrane helix</keyword>
<evidence type="ECO:0000313" key="10">
    <source>
        <dbReference type="Proteomes" id="UP000183315"/>
    </source>
</evidence>
<dbReference type="InterPro" id="IPR035906">
    <property type="entry name" value="MetI-like_sf"/>
</dbReference>
<feature type="transmembrane region" description="Helical" evidence="7">
    <location>
        <begin position="288"/>
        <end position="310"/>
    </location>
</feature>
<keyword evidence="10" id="KW-1185">Reference proteome</keyword>
<feature type="transmembrane region" description="Helical" evidence="7">
    <location>
        <begin position="180"/>
        <end position="203"/>
    </location>
</feature>
<evidence type="ECO:0000256" key="3">
    <source>
        <dbReference type="ARBA" id="ARBA00022475"/>
    </source>
</evidence>
<dbReference type="AlphaFoldDB" id="A0A1H6W1R4"/>
<reference evidence="10" key="1">
    <citation type="submission" date="2016-10" db="EMBL/GenBank/DDBJ databases">
        <authorList>
            <person name="Varghese N."/>
        </authorList>
    </citation>
    <scope>NUCLEOTIDE SEQUENCE [LARGE SCALE GENOMIC DNA]</scope>
    <source>
        <strain evidence="10">DSM 24868</strain>
    </source>
</reference>
<dbReference type="CDD" id="cd06261">
    <property type="entry name" value="TM_PBP2"/>
    <property type="match status" value="1"/>
</dbReference>
<keyword evidence="2 7" id="KW-0813">Transport</keyword>
<evidence type="ECO:0000256" key="7">
    <source>
        <dbReference type="RuleBase" id="RU363032"/>
    </source>
</evidence>
<evidence type="ECO:0000313" key="9">
    <source>
        <dbReference type="EMBL" id="SEJ10878.1"/>
    </source>
</evidence>
<keyword evidence="3" id="KW-1003">Cell membrane</keyword>
<dbReference type="STRING" id="1043493.SAMN05421637_0803"/>